<keyword evidence="1" id="KW-0472">Membrane</keyword>
<feature type="transmembrane region" description="Helical" evidence="1">
    <location>
        <begin position="56"/>
        <end position="77"/>
    </location>
</feature>
<feature type="transmembrane region" description="Helical" evidence="1">
    <location>
        <begin position="12"/>
        <end position="36"/>
    </location>
</feature>
<name>A0AAD7ESS2_9AGAR</name>
<reference evidence="2" key="1">
    <citation type="submission" date="2023-03" db="EMBL/GenBank/DDBJ databases">
        <title>Massive genome expansion in bonnet fungi (Mycena s.s.) driven by repeated elements and novel gene families across ecological guilds.</title>
        <authorList>
            <consortium name="Lawrence Berkeley National Laboratory"/>
            <person name="Harder C.B."/>
            <person name="Miyauchi S."/>
            <person name="Viragh M."/>
            <person name="Kuo A."/>
            <person name="Thoen E."/>
            <person name="Andreopoulos B."/>
            <person name="Lu D."/>
            <person name="Skrede I."/>
            <person name="Drula E."/>
            <person name="Henrissat B."/>
            <person name="Morin E."/>
            <person name="Kohler A."/>
            <person name="Barry K."/>
            <person name="LaButti K."/>
            <person name="Morin E."/>
            <person name="Salamov A."/>
            <person name="Lipzen A."/>
            <person name="Mereny Z."/>
            <person name="Hegedus B."/>
            <person name="Baldrian P."/>
            <person name="Stursova M."/>
            <person name="Weitz H."/>
            <person name="Taylor A."/>
            <person name="Grigoriev I.V."/>
            <person name="Nagy L.G."/>
            <person name="Martin F."/>
            <person name="Kauserud H."/>
        </authorList>
    </citation>
    <scope>NUCLEOTIDE SEQUENCE</scope>
    <source>
        <strain evidence="2">CBHHK002</strain>
    </source>
</reference>
<gene>
    <name evidence="2" type="ORF">DFH08DRAFT_862819</name>
</gene>
<accession>A0AAD7ESS2</accession>
<keyword evidence="1" id="KW-0812">Transmembrane</keyword>
<organism evidence="2 3">
    <name type="scientific">Mycena albidolilacea</name>
    <dbReference type="NCBI Taxonomy" id="1033008"/>
    <lineage>
        <taxon>Eukaryota</taxon>
        <taxon>Fungi</taxon>
        <taxon>Dikarya</taxon>
        <taxon>Basidiomycota</taxon>
        <taxon>Agaricomycotina</taxon>
        <taxon>Agaricomycetes</taxon>
        <taxon>Agaricomycetidae</taxon>
        <taxon>Agaricales</taxon>
        <taxon>Marasmiineae</taxon>
        <taxon>Mycenaceae</taxon>
        <taxon>Mycena</taxon>
    </lineage>
</organism>
<evidence type="ECO:0000256" key="1">
    <source>
        <dbReference type="SAM" id="Phobius"/>
    </source>
</evidence>
<feature type="transmembrane region" description="Helical" evidence="1">
    <location>
        <begin position="124"/>
        <end position="144"/>
    </location>
</feature>
<evidence type="ECO:0000313" key="2">
    <source>
        <dbReference type="EMBL" id="KAJ7349617.1"/>
    </source>
</evidence>
<dbReference type="Proteomes" id="UP001218218">
    <property type="component" value="Unassembled WGS sequence"/>
</dbReference>
<keyword evidence="3" id="KW-1185">Reference proteome</keyword>
<protein>
    <submittedName>
        <fullName evidence="2">Uncharacterized protein</fullName>
    </submittedName>
</protein>
<keyword evidence="1" id="KW-1133">Transmembrane helix</keyword>
<comment type="caution">
    <text evidence="2">The sequence shown here is derived from an EMBL/GenBank/DDBJ whole genome shotgun (WGS) entry which is preliminary data.</text>
</comment>
<sequence length="228" mass="24818">MARVSMAVRAYIKFYTIFFLVSLSFLLTPILLERYYPESAEAAMAVAACVWVTDTFARGLTALCFCIAIAMSSVLLSDARQWLTRARSASPIALEDGTAVPPTPTTANAETDAEAPAVAAKPTLISKVLSFVSCTYFFVRNLFVYDVVSYDRSVLENFTAAALYILRGFEVLFTALLVLGFVAWLKKKRPDGVAEPEVALGAPAAPVEVLFDDGAVDEKDLFKAEEKA</sequence>
<feature type="transmembrane region" description="Helical" evidence="1">
    <location>
        <begin position="164"/>
        <end position="185"/>
    </location>
</feature>
<evidence type="ECO:0000313" key="3">
    <source>
        <dbReference type="Proteomes" id="UP001218218"/>
    </source>
</evidence>
<proteinExistence type="predicted"/>
<dbReference type="AlphaFoldDB" id="A0AAD7ESS2"/>
<dbReference type="EMBL" id="JARIHO010000015">
    <property type="protein sequence ID" value="KAJ7349617.1"/>
    <property type="molecule type" value="Genomic_DNA"/>
</dbReference>